<reference evidence="7" key="1">
    <citation type="submission" date="2020-05" db="EMBL/GenBank/DDBJ databases">
        <authorList>
            <person name="Chiriac C."/>
            <person name="Salcher M."/>
            <person name="Ghai R."/>
            <person name="Kavagutti S V."/>
        </authorList>
    </citation>
    <scope>NUCLEOTIDE SEQUENCE</scope>
</reference>
<name>A0A6J7XN25_9CAUD</name>
<evidence type="ECO:0000313" key="7">
    <source>
        <dbReference type="EMBL" id="CAB5238533.1"/>
    </source>
</evidence>
<dbReference type="PRINTS" id="PR00508">
    <property type="entry name" value="S21N4MTFRASE"/>
</dbReference>
<comment type="similarity">
    <text evidence="1">Belongs to the N(4)/N(6)-methyltransferase family.</text>
</comment>
<dbReference type="GO" id="GO:0008170">
    <property type="term" value="F:N-methyltransferase activity"/>
    <property type="evidence" value="ECO:0007669"/>
    <property type="project" value="InterPro"/>
</dbReference>
<dbReference type="SUPFAM" id="SSF53335">
    <property type="entry name" value="S-adenosyl-L-methionine-dependent methyltransferases"/>
    <property type="match status" value="1"/>
</dbReference>
<dbReference type="Gene3D" id="3.40.50.150">
    <property type="entry name" value="Vaccinia Virus protein VP39"/>
    <property type="match status" value="1"/>
</dbReference>
<gene>
    <name evidence="6" type="ORF">UFOVP1354_16</name>
    <name evidence="7" type="ORF">UFOVP1547_39</name>
    <name evidence="5" type="ORF">UFOVP930_50</name>
</gene>
<dbReference type="EMBL" id="LR798461">
    <property type="protein sequence ID" value="CAB5238533.1"/>
    <property type="molecule type" value="Genomic_DNA"/>
</dbReference>
<evidence type="ECO:0000256" key="3">
    <source>
        <dbReference type="ARBA" id="ARBA00022679"/>
    </source>
</evidence>
<sequence>MKTDLLDIRHADCMDLMREFPDKHFELAIVDPPYGAGDTIFNLSKVVNNNTESFDTKTWNNSAPSAEYFNELMRVSVNQIIWGGNYFTTHLPPSRGWIVWDKKYQGMHSFASVELAFASFDTNAEMFSYRKPEDKTHPCQKPVALYRWLLENYANTGDKILDTHLGSGSSAIACHYAGHHLTACELDADYYKAACERIDRETRQQTLFTETPTQTTTQTELI</sequence>
<evidence type="ECO:0000313" key="5">
    <source>
        <dbReference type="EMBL" id="CAB4172156.1"/>
    </source>
</evidence>
<dbReference type="GO" id="GO:0003677">
    <property type="term" value="F:DNA binding"/>
    <property type="evidence" value="ECO:0007669"/>
    <property type="project" value="InterPro"/>
</dbReference>
<keyword evidence="3" id="KW-0808">Transferase</keyword>
<organism evidence="7">
    <name type="scientific">uncultured Caudovirales phage</name>
    <dbReference type="NCBI Taxonomy" id="2100421"/>
    <lineage>
        <taxon>Viruses</taxon>
        <taxon>Duplodnaviria</taxon>
        <taxon>Heunggongvirae</taxon>
        <taxon>Uroviricota</taxon>
        <taxon>Caudoviricetes</taxon>
        <taxon>Peduoviridae</taxon>
        <taxon>Maltschvirus</taxon>
        <taxon>Maltschvirus maltsch</taxon>
    </lineage>
</organism>
<dbReference type="PROSITE" id="PS00092">
    <property type="entry name" value="N6_MTASE"/>
    <property type="match status" value="1"/>
</dbReference>
<dbReference type="InterPro" id="IPR002052">
    <property type="entry name" value="DNA_methylase_N6_adenine_CS"/>
</dbReference>
<protein>
    <submittedName>
        <fullName evidence="7">DNA methylase N-4/N-6</fullName>
    </submittedName>
</protein>
<dbReference type="EMBL" id="LR797289">
    <property type="protein sequence ID" value="CAB4199952.1"/>
    <property type="molecule type" value="Genomic_DNA"/>
</dbReference>
<evidence type="ECO:0000256" key="1">
    <source>
        <dbReference type="ARBA" id="ARBA00006594"/>
    </source>
</evidence>
<dbReference type="InterPro" id="IPR029063">
    <property type="entry name" value="SAM-dependent_MTases_sf"/>
</dbReference>
<keyword evidence="2 7" id="KW-0489">Methyltransferase</keyword>
<feature type="domain" description="DNA methylase N-4/N-6" evidence="4">
    <location>
        <begin position="131"/>
        <end position="194"/>
    </location>
</feature>
<dbReference type="InterPro" id="IPR002941">
    <property type="entry name" value="DNA_methylase_N4/N6"/>
</dbReference>
<dbReference type="EMBL" id="LR796873">
    <property type="protein sequence ID" value="CAB4172156.1"/>
    <property type="molecule type" value="Genomic_DNA"/>
</dbReference>
<dbReference type="GO" id="GO:0032259">
    <property type="term" value="P:methylation"/>
    <property type="evidence" value="ECO:0007669"/>
    <property type="project" value="UniProtKB-KW"/>
</dbReference>
<evidence type="ECO:0000256" key="2">
    <source>
        <dbReference type="ARBA" id="ARBA00022603"/>
    </source>
</evidence>
<dbReference type="InterPro" id="IPR001091">
    <property type="entry name" value="RM_Methyltransferase"/>
</dbReference>
<evidence type="ECO:0000259" key="4">
    <source>
        <dbReference type="Pfam" id="PF01555"/>
    </source>
</evidence>
<proteinExistence type="inferred from homology"/>
<dbReference type="Pfam" id="PF01555">
    <property type="entry name" value="N6_N4_Mtase"/>
    <property type="match status" value="1"/>
</dbReference>
<evidence type="ECO:0000313" key="6">
    <source>
        <dbReference type="EMBL" id="CAB4199952.1"/>
    </source>
</evidence>
<accession>A0A6J7XN25</accession>